<dbReference type="RefSeq" id="XP_001326838.1">
    <property type="nucleotide sequence ID" value="XM_001326803.1"/>
</dbReference>
<evidence type="ECO:0000259" key="3">
    <source>
        <dbReference type="PROSITE" id="PS51294"/>
    </source>
</evidence>
<accession>A2DYD8</accession>
<feature type="region of interest" description="Disordered" evidence="1">
    <location>
        <begin position="1"/>
        <end position="24"/>
    </location>
</feature>
<dbReference type="VEuPathDB" id="TrichDB:TVAG_393430"/>
<sequence length="162" mass="19365">MDDNHEPGGKEPSTFEDESTLRKRFSPEEDERLKMLVNTMENVHWKEIAEHMPGRNARQCRDRYNNYLFKEIINKPWTQQEDEVIMNLFELVGPKWSLIAKSLSGRSGNNVKNRWYKFLKKNLKNFHKNSIQKNKCRDETLLFWNLITEELEGFQALKEFGI</sequence>
<dbReference type="OMA" id="NTMENVH"/>
<dbReference type="InParanoid" id="A2DYD8"/>
<feature type="domain" description="Myb-like" evidence="2">
    <location>
        <begin position="76"/>
        <end position="119"/>
    </location>
</feature>
<dbReference type="PANTHER" id="PTHR45614">
    <property type="entry name" value="MYB PROTEIN-RELATED"/>
    <property type="match status" value="1"/>
</dbReference>
<feature type="domain" description="Myb-like" evidence="2">
    <location>
        <begin position="17"/>
        <end position="68"/>
    </location>
</feature>
<keyword evidence="4" id="KW-0238">DNA-binding</keyword>
<dbReference type="SMART" id="SM00717">
    <property type="entry name" value="SANT"/>
    <property type="match status" value="2"/>
</dbReference>
<feature type="domain" description="HTH myb-type" evidence="3">
    <location>
        <begin position="17"/>
        <end position="72"/>
    </location>
</feature>
<evidence type="ECO:0000313" key="4">
    <source>
        <dbReference type="EMBL" id="EAY14615.1"/>
    </source>
</evidence>
<dbReference type="InterPro" id="IPR017930">
    <property type="entry name" value="Myb_dom"/>
</dbReference>
<dbReference type="InterPro" id="IPR001005">
    <property type="entry name" value="SANT/Myb"/>
</dbReference>
<evidence type="ECO:0000313" key="5">
    <source>
        <dbReference type="Proteomes" id="UP000001542"/>
    </source>
</evidence>
<proteinExistence type="predicted"/>
<dbReference type="KEGG" id="tva:4772608"/>
<reference evidence="4" key="1">
    <citation type="submission" date="2006-10" db="EMBL/GenBank/DDBJ databases">
        <authorList>
            <person name="Amadeo P."/>
            <person name="Zhao Q."/>
            <person name="Wortman J."/>
            <person name="Fraser-Liggett C."/>
            <person name="Carlton J."/>
        </authorList>
    </citation>
    <scope>NUCLEOTIDE SEQUENCE</scope>
    <source>
        <strain evidence="4">G3</strain>
    </source>
</reference>
<dbReference type="STRING" id="5722.A2DYD8"/>
<dbReference type="GO" id="GO:0005634">
    <property type="term" value="C:nucleus"/>
    <property type="evidence" value="ECO:0000318"/>
    <property type="project" value="GO_Central"/>
</dbReference>
<dbReference type="GO" id="GO:0006355">
    <property type="term" value="P:regulation of DNA-templated transcription"/>
    <property type="evidence" value="ECO:0000318"/>
    <property type="project" value="GO_Central"/>
</dbReference>
<dbReference type="InterPro" id="IPR009057">
    <property type="entry name" value="Homeodomain-like_sf"/>
</dbReference>
<dbReference type="SUPFAM" id="SSF46689">
    <property type="entry name" value="Homeodomain-like"/>
    <property type="match status" value="2"/>
</dbReference>
<organism evidence="4 5">
    <name type="scientific">Trichomonas vaginalis (strain ATCC PRA-98 / G3)</name>
    <dbReference type="NCBI Taxonomy" id="412133"/>
    <lineage>
        <taxon>Eukaryota</taxon>
        <taxon>Metamonada</taxon>
        <taxon>Parabasalia</taxon>
        <taxon>Trichomonadida</taxon>
        <taxon>Trichomonadidae</taxon>
        <taxon>Trichomonas</taxon>
    </lineage>
</organism>
<dbReference type="GO" id="GO:0000981">
    <property type="term" value="F:DNA-binding transcription factor activity, RNA polymerase II-specific"/>
    <property type="evidence" value="ECO:0000318"/>
    <property type="project" value="GO_Central"/>
</dbReference>
<name>A2DYD8_TRIV3</name>
<keyword evidence="5" id="KW-1185">Reference proteome</keyword>
<evidence type="ECO:0000256" key="1">
    <source>
        <dbReference type="SAM" id="MobiDB-lite"/>
    </source>
</evidence>
<gene>
    <name evidence="4" type="ORF">TVAG_393430</name>
</gene>
<feature type="domain" description="HTH myb-type" evidence="3">
    <location>
        <begin position="76"/>
        <end position="123"/>
    </location>
</feature>
<reference evidence="4" key="2">
    <citation type="journal article" date="2007" name="Science">
        <title>Draft genome sequence of the sexually transmitted pathogen Trichomonas vaginalis.</title>
        <authorList>
            <person name="Carlton J.M."/>
            <person name="Hirt R.P."/>
            <person name="Silva J.C."/>
            <person name="Delcher A.L."/>
            <person name="Schatz M."/>
            <person name="Zhao Q."/>
            <person name="Wortman J.R."/>
            <person name="Bidwell S.L."/>
            <person name="Alsmark U.C.M."/>
            <person name="Besteiro S."/>
            <person name="Sicheritz-Ponten T."/>
            <person name="Noel C.J."/>
            <person name="Dacks J.B."/>
            <person name="Foster P.G."/>
            <person name="Simillion C."/>
            <person name="Van de Peer Y."/>
            <person name="Miranda-Saavedra D."/>
            <person name="Barton G.J."/>
            <person name="Westrop G.D."/>
            <person name="Mueller S."/>
            <person name="Dessi D."/>
            <person name="Fiori P.L."/>
            <person name="Ren Q."/>
            <person name="Paulsen I."/>
            <person name="Zhang H."/>
            <person name="Bastida-Corcuera F.D."/>
            <person name="Simoes-Barbosa A."/>
            <person name="Brown M.T."/>
            <person name="Hayes R.D."/>
            <person name="Mukherjee M."/>
            <person name="Okumura C.Y."/>
            <person name="Schneider R."/>
            <person name="Smith A.J."/>
            <person name="Vanacova S."/>
            <person name="Villalvazo M."/>
            <person name="Haas B.J."/>
            <person name="Pertea M."/>
            <person name="Feldblyum T.V."/>
            <person name="Utterback T.R."/>
            <person name="Shu C.L."/>
            <person name="Osoegawa K."/>
            <person name="de Jong P.J."/>
            <person name="Hrdy I."/>
            <person name="Horvathova L."/>
            <person name="Zubacova Z."/>
            <person name="Dolezal P."/>
            <person name="Malik S.B."/>
            <person name="Logsdon J.M. Jr."/>
            <person name="Henze K."/>
            <person name="Gupta A."/>
            <person name="Wang C.C."/>
            <person name="Dunne R.L."/>
            <person name="Upcroft J.A."/>
            <person name="Upcroft P."/>
            <person name="White O."/>
            <person name="Salzberg S.L."/>
            <person name="Tang P."/>
            <person name="Chiu C.-H."/>
            <person name="Lee Y.-S."/>
            <person name="Embley T.M."/>
            <person name="Coombs G.H."/>
            <person name="Mottram J.C."/>
            <person name="Tachezy J."/>
            <person name="Fraser-Liggett C.M."/>
            <person name="Johnson P.J."/>
        </authorList>
    </citation>
    <scope>NUCLEOTIDE SEQUENCE [LARGE SCALE GENOMIC DNA]</scope>
    <source>
        <strain evidence="4">G3</strain>
    </source>
</reference>
<protein>
    <submittedName>
        <fullName evidence="4">Myb-like DNA-binding domain containing protein</fullName>
    </submittedName>
</protein>
<dbReference type="CDD" id="cd00167">
    <property type="entry name" value="SANT"/>
    <property type="match status" value="2"/>
</dbReference>
<dbReference type="Pfam" id="PF13921">
    <property type="entry name" value="Myb_DNA-bind_6"/>
    <property type="match status" value="1"/>
</dbReference>
<dbReference type="Gene3D" id="1.10.10.60">
    <property type="entry name" value="Homeodomain-like"/>
    <property type="match status" value="2"/>
</dbReference>
<dbReference type="SMR" id="A2DYD8"/>
<dbReference type="PANTHER" id="PTHR45614:SF69">
    <property type="entry name" value="CHROMOSOME UNDETERMINED SCAFFOLD_38, WHOLE GENOME SHOTGUN SEQUENCE"/>
    <property type="match status" value="1"/>
</dbReference>
<dbReference type="AlphaFoldDB" id="A2DYD8"/>
<dbReference type="PROSITE" id="PS51294">
    <property type="entry name" value="HTH_MYB"/>
    <property type="match status" value="2"/>
</dbReference>
<dbReference type="eggNOG" id="KOG0048">
    <property type="taxonomic scope" value="Eukaryota"/>
</dbReference>
<dbReference type="EMBL" id="DS113268">
    <property type="protein sequence ID" value="EAY14615.1"/>
    <property type="molecule type" value="Genomic_DNA"/>
</dbReference>
<dbReference type="Proteomes" id="UP000001542">
    <property type="component" value="Unassembled WGS sequence"/>
</dbReference>
<dbReference type="PROSITE" id="PS50090">
    <property type="entry name" value="MYB_LIKE"/>
    <property type="match status" value="2"/>
</dbReference>
<dbReference type="InterPro" id="IPR050560">
    <property type="entry name" value="MYB_TF"/>
</dbReference>
<dbReference type="GO" id="GO:0000978">
    <property type="term" value="F:RNA polymerase II cis-regulatory region sequence-specific DNA binding"/>
    <property type="evidence" value="ECO:0000318"/>
    <property type="project" value="GO_Central"/>
</dbReference>
<dbReference type="VEuPathDB" id="TrichDB:TVAGG3_0281990"/>
<dbReference type="OrthoDB" id="652137at2759"/>
<evidence type="ECO:0000259" key="2">
    <source>
        <dbReference type="PROSITE" id="PS50090"/>
    </source>
</evidence>